<dbReference type="EMBL" id="CP024176">
    <property type="protein sequence ID" value="ATW70814.1"/>
    <property type="molecule type" value="Genomic_DNA"/>
</dbReference>
<reference evidence="10" key="1">
    <citation type="submission" date="2017-11" db="EMBL/GenBank/DDBJ databases">
        <title>Complete Genome Sequence from Moraxella oslensis YHS isolated from human skin.</title>
        <authorList>
            <person name="Lee K."/>
            <person name="Lim J.Y."/>
            <person name="Hwang I."/>
        </authorList>
    </citation>
    <scope>NUCLEOTIDE SEQUENCE</scope>
    <source>
        <strain evidence="10">YHS</strain>
    </source>
</reference>
<keyword evidence="8" id="KW-0963">Cytoplasm</keyword>
<evidence type="ECO:0000256" key="6">
    <source>
        <dbReference type="ARBA" id="ARBA00022840"/>
    </source>
</evidence>
<dbReference type="InterPro" id="IPR003721">
    <property type="entry name" value="Pantoate_ligase"/>
</dbReference>
<feature type="binding site" evidence="8">
    <location>
        <position position="63"/>
    </location>
    <ligand>
        <name>beta-alanine</name>
        <dbReference type="ChEBI" id="CHEBI:57966"/>
    </ligand>
</feature>
<dbReference type="AlphaFoldDB" id="A0AAD0F7K8"/>
<dbReference type="Gene3D" id="3.30.1300.10">
    <property type="entry name" value="Pantoate-beta-alanine ligase, C-terminal domain"/>
    <property type="match status" value="1"/>
</dbReference>
<keyword evidence="3 8" id="KW-0436">Ligase</keyword>
<dbReference type="NCBIfam" id="TIGR00125">
    <property type="entry name" value="cyt_tran_rel"/>
    <property type="match status" value="1"/>
</dbReference>
<dbReference type="InterPro" id="IPR042176">
    <property type="entry name" value="Pantoate_ligase_C"/>
</dbReference>
<keyword evidence="6 8" id="KW-0067">ATP-binding</keyword>
<dbReference type="Pfam" id="PF02569">
    <property type="entry name" value="Pantoate_ligase"/>
    <property type="match status" value="1"/>
</dbReference>
<proteinExistence type="inferred from homology"/>
<dbReference type="GO" id="GO:0005829">
    <property type="term" value="C:cytosol"/>
    <property type="evidence" value="ECO:0007669"/>
    <property type="project" value="TreeGrafter"/>
</dbReference>
<evidence type="ECO:0000313" key="10">
    <source>
        <dbReference type="EMBL" id="ATW70814.1"/>
    </source>
</evidence>
<dbReference type="CDD" id="cd00560">
    <property type="entry name" value="PanC"/>
    <property type="match status" value="1"/>
</dbReference>
<feature type="binding site" evidence="8">
    <location>
        <begin position="187"/>
        <end position="190"/>
    </location>
    <ligand>
        <name>ATP</name>
        <dbReference type="ChEBI" id="CHEBI:30616"/>
    </ligand>
</feature>
<feature type="binding site" evidence="8">
    <location>
        <position position="63"/>
    </location>
    <ligand>
        <name>(R)-pantoate</name>
        <dbReference type="ChEBI" id="CHEBI:15980"/>
    </ligand>
</feature>
<gene>
    <name evidence="8" type="primary">panC</name>
    <name evidence="10" type="ORF">YHS_12235</name>
</gene>
<dbReference type="InterPro" id="IPR004821">
    <property type="entry name" value="Cyt_trans-like"/>
</dbReference>
<feature type="binding site" evidence="8">
    <location>
        <position position="179"/>
    </location>
    <ligand>
        <name>ATP</name>
        <dbReference type="ChEBI" id="CHEBI:30616"/>
    </ligand>
</feature>
<dbReference type="PANTHER" id="PTHR21299">
    <property type="entry name" value="CYTIDYLATE KINASE/PANTOATE-BETA-ALANINE LIGASE"/>
    <property type="match status" value="1"/>
</dbReference>
<evidence type="ECO:0000256" key="7">
    <source>
        <dbReference type="ARBA" id="ARBA00048258"/>
    </source>
</evidence>
<dbReference type="NCBIfam" id="TIGR00018">
    <property type="entry name" value="panC"/>
    <property type="match status" value="1"/>
</dbReference>
<comment type="pathway">
    <text evidence="1 8">Cofactor biosynthesis; (R)-pantothenate biosynthesis; (R)-pantothenate from (R)-pantoate and beta-alanine: step 1/1.</text>
</comment>
<evidence type="ECO:0000256" key="3">
    <source>
        <dbReference type="ARBA" id="ARBA00022598"/>
    </source>
</evidence>
<dbReference type="HAMAP" id="MF_00158">
    <property type="entry name" value="PanC"/>
    <property type="match status" value="1"/>
</dbReference>
<keyword evidence="4 8" id="KW-0566">Pantothenate biosynthesis</keyword>
<comment type="subcellular location">
    <subcellularLocation>
        <location evidence="8">Cytoplasm</location>
    </subcellularLocation>
</comment>
<dbReference type="SUPFAM" id="SSF52374">
    <property type="entry name" value="Nucleotidylyl transferase"/>
    <property type="match status" value="1"/>
</dbReference>
<feature type="compositionally biased region" description="Polar residues" evidence="9">
    <location>
        <begin position="311"/>
        <end position="326"/>
    </location>
</feature>
<feature type="active site" description="Proton donor" evidence="8">
    <location>
        <position position="39"/>
    </location>
</feature>
<comment type="subunit">
    <text evidence="8">Homodimer.</text>
</comment>
<feature type="region of interest" description="Disordered" evidence="9">
    <location>
        <begin position="302"/>
        <end position="326"/>
    </location>
</feature>
<accession>A0AAD0F7K8</accession>
<feature type="binding site" evidence="8">
    <location>
        <position position="156"/>
    </location>
    <ligand>
        <name>(R)-pantoate</name>
        <dbReference type="ChEBI" id="CHEBI:15980"/>
    </ligand>
</feature>
<dbReference type="GO" id="GO:0005524">
    <property type="term" value="F:ATP binding"/>
    <property type="evidence" value="ECO:0007669"/>
    <property type="project" value="UniProtKB-KW"/>
</dbReference>
<evidence type="ECO:0000256" key="8">
    <source>
        <dbReference type="HAMAP-Rule" id="MF_00158"/>
    </source>
</evidence>
<dbReference type="InterPro" id="IPR014729">
    <property type="entry name" value="Rossmann-like_a/b/a_fold"/>
</dbReference>
<dbReference type="EC" id="6.3.2.1" evidence="8"/>
<organism evidence="10">
    <name type="scientific">Faucicola osloensis</name>
    <name type="common">Moraxella osloensis</name>
    <dbReference type="NCBI Taxonomy" id="34062"/>
    <lineage>
        <taxon>Bacteria</taxon>
        <taxon>Pseudomonadati</taxon>
        <taxon>Pseudomonadota</taxon>
        <taxon>Gammaproteobacteria</taxon>
        <taxon>Moraxellales</taxon>
        <taxon>Moraxellaceae</taxon>
        <taxon>Faucicola</taxon>
    </lineage>
</organism>
<dbReference type="GO" id="GO:0015940">
    <property type="term" value="P:pantothenate biosynthetic process"/>
    <property type="evidence" value="ECO:0007669"/>
    <property type="project" value="UniProtKB-UniRule"/>
</dbReference>
<evidence type="ECO:0000256" key="1">
    <source>
        <dbReference type="ARBA" id="ARBA00004990"/>
    </source>
</evidence>
<comment type="similarity">
    <text evidence="2 8">Belongs to the pantothenate synthetase family.</text>
</comment>
<feature type="binding site" evidence="8">
    <location>
        <begin position="32"/>
        <end position="39"/>
    </location>
    <ligand>
        <name>ATP</name>
        <dbReference type="ChEBI" id="CHEBI:30616"/>
    </ligand>
</feature>
<dbReference type="Gene3D" id="3.40.50.620">
    <property type="entry name" value="HUPs"/>
    <property type="match status" value="1"/>
</dbReference>
<comment type="catalytic activity">
    <reaction evidence="7 8">
        <text>(R)-pantoate + beta-alanine + ATP = (R)-pantothenate + AMP + diphosphate + H(+)</text>
        <dbReference type="Rhea" id="RHEA:10912"/>
        <dbReference type="ChEBI" id="CHEBI:15378"/>
        <dbReference type="ChEBI" id="CHEBI:15980"/>
        <dbReference type="ChEBI" id="CHEBI:29032"/>
        <dbReference type="ChEBI" id="CHEBI:30616"/>
        <dbReference type="ChEBI" id="CHEBI:33019"/>
        <dbReference type="ChEBI" id="CHEBI:57966"/>
        <dbReference type="ChEBI" id="CHEBI:456215"/>
        <dbReference type="EC" id="6.3.2.1"/>
    </reaction>
</comment>
<dbReference type="FunFam" id="3.40.50.620:FF:000013">
    <property type="entry name" value="Pantothenate synthetase"/>
    <property type="match status" value="1"/>
</dbReference>
<comment type="function">
    <text evidence="8">Catalyzes the condensation of pantoate with beta-alanine in an ATP-dependent reaction via a pantoyl-adenylate intermediate.</text>
</comment>
<dbReference type="GO" id="GO:0004592">
    <property type="term" value="F:pantoate-beta-alanine ligase activity"/>
    <property type="evidence" value="ECO:0007669"/>
    <property type="project" value="UniProtKB-UniRule"/>
</dbReference>
<evidence type="ECO:0000256" key="5">
    <source>
        <dbReference type="ARBA" id="ARBA00022741"/>
    </source>
</evidence>
<evidence type="ECO:0000256" key="4">
    <source>
        <dbReference type="ARBA" id="ARBA00022655"/>
    </source>
</evidence>
<name>A0AAD0F7K8_FAUOS</name>
<keyword evidence="5 8" id="KW-0547">Nucleotide-binding</keyword>
<comment type="miscellaneous">
    <text evidence="8">The reaction proceeds by a bi uni uni bi ping pong mechanism.</text>
</comment>
<evidence type="ECO:0000256" key="9">
    <source>
        <dbReference type="SAM" id="MobiDB-lite"/>
    </source>
</evidence>
<feature type="binding site" evidence="8">
    <location>
        <begin position="150"/>
        <end position="153"/>
    </location>
    <ligand>
        <name>ATP</name>
        <dbReference type="ChEBI" id="CHEBI:30616"/>
    </ligand>
</feature>
<dbReference type="PANTHER" id="PTHR21299:SF1">
    <property type="entry name" value="PANTOATE--BETA-ALANINE LIGASE"/>
    <property type="match status" value="1"/>
</dbReference>
<evidence type="ECO:0000256" key="2">
    <source>
        <dbReference type="ARBA" id="ARBA00009256"/>
    </source>
</evidence>
<protein>
    <recommendedName>
        <fullName evidence="8">Pantothenate synthetase</fullName>
        <shortName evidence="8">PS</shortName>
        <ecNumber evidence="8">6.3.2.1</ecNumber>
    </recommendedName>
    <alternativeName>
        <fullName evidence="8">Pantoate--beta-alanine ligase</fullName>
    </alternativeName>
    <alternativeName>
        <fullName evidence="8">Pantoate-activating enzyme</fullName>
    </alternativeName>
</protein>
<sequence>MQVFHTISALRDTLKPLRHQAAVPKIALVPTMGNLHSGHVTLVKKAKELADIVVVSVFVNPTQFGVGEDFDTYPRTLEADVAKLTEAGANFVFAPSVEEMYPTYPNNVQVLSGDISKILCANTRPTHFDGVGLVVSKLFNIVQPDIAVFGKKDYQQLAIIRQLVAELNFPIEIVGVDIVRADDGLALSSRNQYLSEAERQLAPTLQKSLQQLANELKTANFADFDKIIAGAIDKLNRVTVADSGFKVDYLEVKNRLLQPPKPTDKDLVILTAAFLGKKTRLLDNLEFSRELNQEFSPELNQQLGQQLGQQSASDFNRQPTTASVKD</sequence>